<keyword evidence="1 6" id="KW-0245">EGF-like domain</keyword>
<feature type="domain" description="EGF-like" evidence="9">
    <location>
        <begin position="161"/>
        <end position="198"/>
    </location>
</feature>
<evidence type="ECO:0000256" key="2">
    <source>
        <dbReference type="ARBA" id="ARBA00022729"/>
    </source>
</evidence>
<feature type="domain" description="EGF-like" evidence="9">
    <location>
        <begin position="200"/>
        <end position="237"/>
    </location>
</feature>
<dbReference type="InterPro" id="IPR013032">
    <property type="entry name" value="EGF-like_CS"/>
</dbReference>
<dbReference type="InterPro" id="IPR016187">
    <property type="entry name" value="CTDL_fold"/>
</dbReference>
<evidence type="ECO:0000313" key="16">
    <source>
        <dbReference type="Proteomes" id="UP000663855"/>
    </source>
</evidence>
<dbReference type="SUPFAM" id="SSF56436">
    <property type="entry name" value="C-type lectin-like"/>
    <property type="match status" value="1"/>
</dbReference>
<dbReference type="CDD" id="cd00054">
    <property type="entry name" value="EGF_CA"/>
    <property type="match status" value="2"/>
</dbReference>
<evidence type="ECO:0000313" key="14">
    <source>
        <dbReference type="EMBL" id="CAF3899323.1"/>
    </source>
</evidence>
<dbReference type="PANTHER" id="PTHR24049">
    <property type="entry name" value="CRUMBS FAMILY MEMBER"/>
    <property type="match status" value="1"/>
</dbReference>
<dbReference type="SUPFAM" id="SSF57196">
    <property type="entry name" value="EGF/Laminin"/>
    <property type="match status" value="2"/>
</dbReference>
<dbReference type="SMART" id="SM00181">
    <property type="entry name" value="EGF"/>
    <property type="match status" value="2"/>
</dbReference>
<comment type="caution">
    <text evidence="10">The sequence shown here is derived from an EMBL/GenBank/DDBJ whole genome shotgun (WGS) entry which is preliminary data.</text>
</comment>
<organism evidence="10 16">
    <name type="scientific">Rotaria magnacalcarata</name>
    <dbReference type="NCBI Taxonomy" id="392030"/>
    <lineage>
        <taxon>Eukaryota</taxon>
        <taxon>Metazoa</taxon>
        <taxon>Spiralia</taxon>
        <taxon>Gnathifera</taxon>
        <taxon>Rotifera</taxon>
        <taxon>Eurotatoria</taxon>
        <taxon>Bdelloidea</taxon>
        <taxon>Philodinida</taxon>
        <taxon>Philodinidae</taxon>
        <taxon>Rotaria</taxon>
    </lineage>
</organism>
<dbReference type="EMBL" id="CAJOBI010001611">
    <property type="protein sequence ID" value="CAF3890567.1"/>
    <property type="molecule type" value="Genomic_DNA"/>
</dbReference>
<proteinExistence type="predicted"/>
<dbReference type="Proteomes" id="UP000681967">
    <property type="component" value="Unassembled WGS sequence"/>
</dbReference>
<dbReference type="EMBL" id="CAJOBJ010102400">
    <property type="protein sequence ID" value="CAF4593906.1"/>
    <property type="molecule type" value="Genomic_DNA"/>
</dbReference>
<evidence type="ECO:0000256" key="5">
    <source>
        <dbReference type="ARBA" id="ARBA00023180"/>
    </source>
</evidence>
<feature type="compositionally biased region" description="Polar residues" evidence="7">
    <location>
        <begin position="436"/>
        <end position="455"/>
    </location>
</feature>
<dbReference type="AlphaFoldDB" id="A0A814VY26"/>
<comment type="caution">
    <text evidence="6">Lacks conserved residue(s) required for the propagation of feature annotation.</text>
</comment>
<dbReference type="PROSITE" id="PS01187">
    <property type="entry name" value="EGF_CA"/>
    <property type="match status" value="1"/>
</dbReference>
<evidence type="ECO:0000256" key="3">
    <source>
        <dbReference type="ARBA" id="ARBA00022737"/>
    </source>
</evidence>
<evidence type="ECO:0000313" key="15">
    <source>
        <dbReference type="EMBL" id="CAF4593906.1"/>
    </source>
</evidence>
<feature type="region of interest" description="Disordered" evidence="7">
    <location>
        <begin position="430"/>
        <end position="455"/>
    </location>
</feature>
<gene>
    <name evidence="14" type="ORF">BYL167_LOCUS8380</name>
    <name evidence="10" type="ORF">CJN711_LOCUS11707</name>
    <name evidence="15" type="ORF">GIL414_LOCUS38620</name>
    <name evidence="11" type="ORF">KQP761_LOCUS21104</name>
    <name evidence="12" type="ORF">MBJ925_LOCUS7970</name>
    <name evidence="13" type="ORF">SMN809_LOCUS6099</name>
</gene>
<evidence type="ECO:0000313" key="13">
    <source>
        <dbReference type="EMBL" id="CAF3890567.1"/>
    </source>
</evidence>
<dbReference type="InterPro" id="IPR016186">
    <property type="entry name" value="C-type_lectin-like/link_sf"/>
</dbReference>
<dbReference type="GO" id="GO:0005509">
    <property type="term" value="F:calcium ion binding"/>
    <property type="evidence" value="ECO:0007669"/>
    <property type="project" value="InterPro"/>
</dbReference>
<keyword evidence="3" id="KW-0677">Repeat</keyword>
<evidence type="ECO:0000256" key="4">
    <source>
        <dbReference type="ARBA" id="ARBA00023157"/>
    </source>
</evidence>
<dbReference type="SMART" id="SM00034">
    <property type="entry name" value="CLECT"/>
    <property type="match status" value="1"/>
</dbReference>
<dbReference type="Proteomes" id="UP000663855">
    <property type="component" value="Unassembled WGS sequence"/>
</dbReference>
<name>A0A814VY26_9BILA</name>
<evidence type="ECO:0000256" key="1">
    <source>
        <dbReference type="ARBA" id="ARBA00022536"/>
    </source>
</evidence>
<dbReference type="Pfam" id="PF12661">
    <property type="entry name" value="hEGF"/>
    <property type="match status" value="1"/>
</dbReference>
<accession>A0A814VY26</accession>
<dbReference type="Proteomes" id="UP000681720">
    <property type="component" value="Unassembled WGS sequence"/>
</dbReference>
<dbReference type="OrthoDB" id="430340at2759"/>
<dbReference type="Gene3D" id="3.10.100.10">
    <property type="entry name" value="Mannose-Binding Protein A, subunit A"/>
    <property type="match status" value="1"/>
</dbReference>
<dbReference type="EMBL" id="CAJNRE010002854">
    <property type="protein sequence ID" value="CAF1995010.1"/>
    <property type="molecule type" value="Genomic_DNA"/>
</dbReference>
<dbReference type="InterPro" id="IPR051022">
    <property type="entry name" value="Notch_Cell-Fate_Det"/>
</dbReference>
<dbReference type="Proteomes" id="UP000663834">
    <property type="component" value="Unassembled WGS sequence"/>
</dbReference>
<dbReference type="PROSITE" id="PS00022">
    <property type="entry name" value="EGF_1"/>
    <property type="match status" value="1"/>
</dbReference>
<protein>
    <recommendedName>
        <fullName evidence="9">EGF-like domain-containing protein</fullName>
    </recommendedName>
</protein>
<dbReference type="InterPro" id="IPR001881">
    <property type="entry name" value="EGF-like_Ca-bd_dom"/>
</dbReference>
<evidence type="ECO:0000256" key="6">
    <source>
        <dbReference type="PROSITE-ProRule" id="PRU00076"/>
    </source>
</evidence>
<dbReference type="InterPro" id="IPR018097">
    <property type="entry name" value="EGF_Ca-bd_CS"/>
</dbReference>
<reference evidence="10" key="1">
    <citation type="submission" date="2021-02" db="EMBL/GenBank/DDBJ databases">
        <authorList>
            <person name="Nowell W R."/>
        </authorList>
    </citation>
    <scope>NUCLEOTIDE SEQUENCE</scope>
</reference>
<dbReference type="Pfam" id="PF00008">
    <property type="entry name" value="EGF"/>
    <property type="match status" value="1"/>
</dbReference>
<evidence type="ECO:0000313" key="11">
    <source>
        <dbReference type="EMBL" id="CAF1590284.1"/>
    </source>
</evidence>
<evidence type="ECO:0000313" key="12">
    <source>
        <dbReference type="EMBL" id="CAF1995010.1"/>
    </source>
</evidence>
<dbReference type="InterPro" id="IPR000742">
    <property type="entry name" value="EGF"/>
</dbReference>
<dbReference type="EMBL" id="CAJNOW010010910">
    <property type="protein sequence ID" value="CAF1590284.1"/>
    <property type="molecule type" value="Genomic_DNA"/>
</dbReference>
<dbReference type="Proteomes" id="UP000663824">
    <property type="component" value="Unassembled WGS sequence"/>
</dbReference>
<evidence type="ECO:0000313" key="10">
    <source>
        <dbReference type="EMBL" id="CAF1194843.1"/>
    </source>
</evidence>
<sequence>MSFLSFIAIGNILLILFNICETVVCPSSYNSIFNGCYKVNEGTDLTWSDARQYCINDTNRLGISKARHVTHLLAFESATETKSLTFWMKAWNIHSSFWIDGIVSSSSWDWSGQPITWYFNASDITINNNGSNYQIFYDTVHNSYTITDNINNKLLPFICEYQDTCGTNNSCQNNATCYLNVGRELCICAAGFTGILCDEQIDECLSSPCQHGGECIDGPNNYTCDCSDVFFHGSNCETPDNDPTKAQRSAAFWTVFSIVSSLVVLLTLSDLPWSEICTAIGCPWYRFKCCSNRDIGDEDEDEINVNNHRSIDSPINESNLLTKEIILPGTKAKGTNYHVMDVVWNPEHSPNEIPPKHQFNEYRSLDESKTPNNILIQSFASGFIAKEKEKKIQEKSIYAVDIVEQNNSTSKMKNPADTMISWTQQLQEQLKSKQSRPISASSTRQLIQTDNNNEN</sequence>
<dbReference type="PROSITE" id="PS00010">
    <property type="entry name" value="ASX_HYDROXYL"/>
    <property type="match status" value="1"/>
</dbReference>
<dbReference type="PROSITE" id="PS01186">
    <property type="entry name" value="EGF_2"/>
    <property type="match status" value="1"/>
</dbReference>
<dbReference type="InterPro" id="IPR001304">
    <property type="entry name" value="C-type_lectin-like"/>
</dbReference>
<keyword evidence="2 8" id="KW-0732">Signal</keyword>
<keyword evidence="4 6" id="KW-1015">Disulfide bond</keyword>
<dbReference type="FunFam" id="2.10.25.10:FF:000472">
    <property type="entry name" value="Uncharacterized protein, isoform A"/>
    <property type="match status" value="1"/>
</dbReference>
<evidence type="ECO:0000256" key="7">
    <source>
        <dbReference type="SAM" id="MobiDB-lite"/>
    </source>
</evidence>
<dbReference type="Gene3D" id="2.10.25.10">
    <property type="entry name" value="Laminin"/>
    <property type="match status" value="2"/>
</dbReference>
<dbReference type="CDD" id="cd00037">
    <property type="entry name" value="CLECT"/>
    <property type="match status" value="1"/>
</dbReference>
<feature type="disulfide bond" evidence="6">
    <location>
        <begin position="188"/>
        <end position="197"/>
    </location>
</feature>
<dbReference type="EMBL" id="CAJOBH010002295">
    <property type="protein sequence ID" value="CAF3899323.1"/>
    <property type="molecule type" value="Genomic_DNA"/>
</dbReference>
<feature type="signal peptide" evidence="8">
    <location>
        <begin position="1"/>
        <end position="22"/>
    </location>
</feature>
<feature type="chain" id="PRO_5036410998" description="EGF-like domain-containing protein" evidence="8">
    <location>
        <begin position="23"/>
        <end position="455"/>
    </location>
</feature>
<dbReference type="PRINTS" id="PR00010">
    <property type="entry name" value="EGFBLOOD"/>
</dbReference>
<evidence type="ECO:0000259" key="9">
    <source>
        <dbReference type="PROSITE" id="PS50026"/>
    </source>
</evidence>
<keyword evidence="5" id="KW-0325">Glycoprotein</keyword>
<dbReference type="InterPro" id="IPR000152">
    <property type="entry name" value="EGF-type_Asp/Asn_hydroxyl_site"/>
</dbReference>
<dbReference type="PROSITE" id="PS50026">
    <property type="entry name" value="EGF_3"/>
    <property type="match status" value="2"/>
</dbReference>
<evidence type="ECO:0000256" key="8">
    <source>
        <dbReference type="SAM" id="SignalP"/>
    </source>
</evidence>
<dbReference type="Proteomes" id="UP000676336">
    <property type="component" value="Unassembled WGS sequence"/>
</dbReference>
<dbReference type="SMART" id="SM00179">
    <property type="entry name" value="EGF_CA"/>
    <property type="match status" value="1"/>
</dbReference>
<dbReference type="EMBL" id="CAJNOV010004973">
    <property type="protein sequence ID" value="CAF1194843.1"/>
    <property type="molecule type" value="Genomic_DNA"/>
</dbReference>